<dbReference type="GO" id="GO:0001772">
    <property type="term" value="C:immunological synapse"/>
    <property type="evidence" value="ECO:0007669"/>
    <property type="project" value="TreeGrafter"/>
</dbReference>
<dbReference type="AlphaFoldDB" id="A0A3Q7MQY2"/>
<dbReference type="GO" id="GO:0035556">
    <property type="term" value="P:intracellular signal transduction"/>
    <property type="evidence" value="ECO:0007669"/>
    <property type="project" value="TreeGrafter"/>
</dbReference>
<dbReference type="PANTHER" id="PTHR15586">
    <property type="entry name" value="LINKER FOR ACTIVATION OF T-CELLS FAMILY MEMBER 1"/>
    <property type="match status" value="1"/>
</dbReference>
<reference key="1">
    <citation type="submission" date="2019-01" db="UniProtKB">
        <authorList>
            <consortium name="RefSeq"/>
        </authorList>
    </citation>
    <scope>IDENTIFICATION</scope>
</reference>
<feature type="compositionally biased region" description="Acidic residues" evidence="1">
    <location>
        <begin position="201"/>
        <end position="217"/>
    </location>
</feature>
<dbReference type="GO" id="GO:0019901">
    <property type="term" value="F:protein kinase binding"/>
    <property type="evidence" value="ECO:0007669"/>
    <property type="project" value="TreeGrafter"/>
</dbReference>
<sequence>MVFPFHCLRAFLDFTLLLDSLVLSLPPEALSRSLVFPSQSLLSGFTDAASACRSPRILITAGLLRAAGSGWGVGKFSSASGIISVSFERLFSLRVGLTLPVRGCLPCLVFRPSPRSPYPLPARAPTAICASASFHSWIHRPSLQLRRRHQVESGEDYVNVLESEESADVSLDGSREYVNVSQELPPMAKTEPAILSSQKVEDEDDEEEEGAPDYENL</sequence>
<feature type="region of interest" description="Disordered" evidence="1">
    <location>
        <begin position="180"/>
        <end position="217"/>
    </location>
</feature>
<evidence type="ECO:0000256" key="1">
    <source>
        <dbReference type="SAM" id="MobiDB-lite"/>
    </source>
</evidence>
<dbReference type="GO" id="GO:0006955">
    <property type="term" value="P:immune response"/>
    <property type="evidence" value="ECO:0007669"/>
    <property type="project" value="TreeGrafter"/>
</dbReference>
<keyword evidence="3" id="KW-1185">Reference proteome</keyword>
<feature type="chain" id="PRO_5018670502" evidence="2">
    <location>
        <begin position="25"/>
        <end position="217"/>
    </location>
</feature>
<evidence type="ECO:0000313" key="4">
    <source>
        <dbReference type="RefSeq" id="XP_025709853.1"/>
    </source>
</evidence>
<proteinExistence type="predicted"/>
<reference evidence="4" key="2">
    <citation type="submission" date="2025-08" db="UniProtKB">
        <authorList>
            <consortium name="RefSeq"/>
        </authorList>
    </citation>
    <scope>IDENTIFICATION</scope>
    <source>
        <tissue evidence="4">Blood</tissue>
    </source>
</reference>
<dbReference type="PANTHER" id="PTHR15586:SF0">
    <property type="entry name" value="LINKER FOR ACTIVATION OF T-CELLS FAMILY MEMBER 1"/>
    <property type="match status" value="1"/>
</dbReference>
<dbReference type="GO" id="GO:0050863">
    <property type="term" value="P:regulation of T cell activation"/>
    <property type="evidence" value="ECO:0007669"/>
    <property type="project" value="TreeGrafter"/>
</dbReference>
<dbReference type="Pfam" id="PF15234">
    <property type="entry name" value="LAT"/>
    <property type="match status" value="1"/>
</dbReference>
<accession>A0A3Q7MQY2</accession>
<name>A0A3Q7MQY2_CALUR</name>
<dbReference type="RefSeq" id="XP_025709853.1">
    <property type="nucleotide sequence ID" value="XM_025854068.1"/>
</dbReference>
<evidence type="ECO:0000313" key="3">
    <source>
        <dbReference type="Proteomes" id="UP000286641"/>
    </source>
</evidence>
<gene>
    <name evidence="4" type="primary">LOC112810451</name>
</gene>
<keyword evidence="2" id="KW-0732">Signal</keyword>
<dbReference type="InterPro" id="IPR008359">
    <property type="entry name" value="Linker_for_activat_Tcells_prot"/>
</dbReference>
<feature type="signal peptide" evidence="2">
    <location>
        <begin position="1"/>
        <end position="24"/>
    </location>
</feature>
<protein>
    <submittedName>
        <fullName evidence="4">Uncharacterized protein LOC112810451 isoform X3</fullName>
    </submittedName>
</protein>
<organism evidence="3 4">
    <name type="scientific">Callorhinus ursinus</name>
    <name type="common">Northern fur seal</name>
    <dbReference type="NCBI Taxonomy" id="34884"/>
    <lineage>
        <taxon>Eukaryota</taxon>
        <taxon>Metazoa</taxon>
        <taxon>Chordata</taxon>
        <taxon>Craniata</taxon>
        <taxon>Vertebrata</taxon>
        <taxon>Euteleostomi</taxon>
        <taxon>Mammalia</taxon>
        <taxon>Eutheria</taxon>
        <taxon>Laurasiatheria</taxon>
        <taxon>Carnivora</taxon>
        <taxon>Caniformia</taxon>
        <taxon>Pinnipedia</taxon>
        <taxon>Otariidae</taxon>
        <taxon>Callorhinus</taxon>
    </lineage>
</organism>
<dbReference type="Proteomes" id="UP000286641">
    <property type="component" value="Unplaced"/>
</dbReference>
<dbReference type="GO" id="GO:0006954">
    <property type="term" value="P:inflammatory response"/>
    <property type="evidence" value="ECO:0007669"/>
    <property type="project" value="TreeGrafter"/>
</dbReference>
<evidence type="ECO:0000256" key="2">
    <source>
        <dbReference type="SAM" id="SignalP"/>
    </source>
</evidence>